<protein>
    <recommendedName>
        <fullName evidence="3">Replication initiation protein</fullName>
    </recommendedName>
</protein>
<proteinExistence type="predicted"/>
<accession>A0A2S9SZD2</accession>
<comment type="caution">
    <text evidence="1">The sequence shown here is derived from an EMBL/GenBank/DDBJ whole genome shotgun (WGS) entry which is preliminary data.</text>
</comment>
<evidence type="ECO:0000313" key="2">
    <source>
        <dbReference type="Proteomes" id="UP000238281"/>
    </source>
</evidence>
<dbReference type="EMBL" id="NXGE01000018">
    <property type="protein sequence ID" value="PRM91938.1"/>
    <property type="molecule type" value="Genomic_DNA"/>
</dbReference>
<gene>
    <name evidence="1" type="ORF">CJ673_11215</name>
</gene>
<evidence type="ECO:0008006" key="3">
    <source>
        <dbReference type="Google" id="ProtNLM"/>
    </source>
</evidence>
<dbReference type="Proteomes" id="UP000238281">
    <property type="component" value="Unassembled WGS sequence"/>
</dbReference>
<name>A0A2S9SZD2_9BACT</name>
<evidence type="ECO:0000313" key="1">
    <source>
        <dbReference type="EMBL" id="PRM91938.1"/>
    </source>
</evidence>
<reference evidence="1 2" key="1">
    <citation type="submission" date="2017-09" db="EMBL/GenBank/DDBJ databases">
        <title>Reassesment of A. cryaerophilus.</title>
        <authorList>
            <person name="Perez-Cataluna A."/>
            <person name="Collado L."/>
            <person name="Salgado O."/>
            <person name="Lefinanco V."/>
            <person name="Figueras M.J."/>
        </authorList>
    </citation>
    <scope>NUCLEOTIDE SEQUENCE [LARGE SCALE GENOMIC DNA]</scope>
    <source>
        <strain evidence="1 2">LMG 10210</strain>
    </source>
</reference>
<dbReference type="AlphaFoldDB" id="A0A2S9SZD2"/>
<sequence length="301" mass="36070">MINYTVNIDTLKLQIDFINSSKQREVMDRLARALHTTYPFLKVNYNTNPIPNGAYTHTVNTGRTTILELTSGAYKDIYRRTIYFITVEIAGLKQYHKNDKIAHDCLIRLVAYLNTNQIGFEYTGIDIAVDMECPFRYVYAFCNKKAAGVKYYKVYERQPYPTSHYVEKYILTHNRVMKRSYFYEKSIKEKNITYPLTRFELKLQSSFFNRYPYRWGMLQNELDRYHILYFPTLDEKDGALSLYAQYENTIRRRDLHKLGLDRYRIYPNTSDVEDFLFSLYNVYEHDLKLPVEKVDNGWFWP</sequence>
<organism evidence="1 2">
    <name type="scientific">Aliarcobacter cryaerophilus</name>
    <dbReference type="NCBI Taxonomy" id="28198"/>
    <lineage>
        <taxon>Bacteria</taxon>
        <taxon>Pseudomonadati</taxon>
        <taxon>Campylobacterota</taxon>
        <taxon>Epsilonproteobacteria</taxon>
        <taxon>Campylobacterales</taxon>
        <taxon>Arcobacteraceae</taxon>
        <taxon>Aliarcobacter</taxon>
    </lineage>
</organism>